<dbReference type="AlphaFoldDB" id="A0A345IMQ4"/>
<reference evidence="1 2" key="1">
    <citation type="submission" date="2018-07" db="EMBL/GenBank/DDBJ databases">
        <title>Complete Genome and Methylome Analysis of Deinococcus wulumuqiensis NEB 479.</title>
        <authorList>
            <person name="Fomenkov A."/>
            <person name="Luyten Y."/>
            <person name="Vincze T."/>
            <person name="Anton B.P."/>
            <person name="Clark T."/>
            <person name="Roberts R.J."/>
            <person name="Morgan R.D."/>
        </authorList>
    </citation>
    <scope>NUCLEOTIDE SEQUENCE [LARGE SCALE GENOMIC DNA]</scope>
    <source>
        <strain evidence="1 2">NEB 479</strain>
        <plasmid evidence="2">Plasmid pdrdi</plasmid>
    </source>
</reference>
<gene>
    <name evidence="1" type="ORF">DVJ83_17925</name>
</gene>
<evidence type="ECO:0000313" key="1">
    <source>
        <dbReference type="EMBL" id="AXH00977.1"/>
    </source>
</evidence>
<dbReference type="EMBL" id="CP031163">
    <property type="protein sequence ID" value="AXH00977.1"/>
    <property type="molecule type" value="Genomic_DNA"/>
</dbReference>
<keyword evidence="1" id="KW-0614">Plasmid</keyword>
<accession>A0A345IMQ4</accession>
<organism evidence="1 2">
    <name type="scientific">Deinococcus wulumuqiensis</name>
    <dbReference type="NCBI Taxonomy" id="980427"/>
    <lineage>
        <taxon>Bacteria</taxon>
        <taxon>Thermotogati</taxon>
        <taxon>Deinococcota</taxon>
        <taxon>Deinococci</taxon>
        <taxon>Deinococcales</taxon>
        <taxon>Deinococcaceae</taxon>
        <taxon>Deinococcus</taxon>
    </lineage>
</organism>
<protein>
    <submittedName>
        <fullName evidence="1">Uncharacterized protein</fullName>
    </submittedName>
</protein>
<proteinExistence type="predicted"/>
<sequence length="78" mass="8838">MGEFRQLTVRVDDEHRLVLPEDLAQQLRSGEEITIQVHTPDPEPLARQENPFLQVMGTLPPLPGGAVEFVRDLRGHDE</sequence>
<geneLocation type="plasmid" evidence="2">
    <name>pdrdi</name>
</geneLocation>
<evidence type="ECO:0000313" key="2">
    <source>
        <dbReference type="Proteomes" id="UP000253744"/>
    </source>
</evidence>
<name>A0A345IMQ4_9DEIO</name>
<dbReference type="KEGG" id="dwu:DVJ83_17925"/>
<dbReference type="RefSeq" id="WP_114673625.1">
    <property type="nucleotide sequence ID" value="NZ_CP031163.1"/>
</dbReference>
<dbReference type="Proteomes" id="UP000253744">
    <property type="component" value="Plasmid pDrdI"/>
</dbReference>